<name>A0A365PC76_9ACTN</name>
<comment type="caution">
    <text evidence="5">The sequence shown here is derived from an EMBL/GenBank/DDBJ whole genome shotgun (WGS) entry which is preliminary data.</text>
</comment>
<dbReference type="GO" id="GO:0016887">
    <property type="term" value="F:ATP hydrolysis activity"/>
    <property type="evidence" value="ECO:0007669"/>
    <property type="project" value="InterPro"/>
</dbReference>
<dbReference type="PROSITE" id="PS00211">
    <property type="entry name" value="ABC_TRANSPORTER_1"/>
    <property type="match status" value="1"/>
</dbReference>
<dbReference type="InterPro" id="IPR027417">
    <property type="entry name" value="P-loop_NTPase"/>
</dbReference>
<reference evidence="5 6" key="1">
    <citation type="submission" date="2018-06" db="EMBL/GenBank/DDBJ databases">
        <title>Whole genome sequencing of four bacterial strains from South Shetland trench revealing bio-synthetic gene clusters.</title>
        <authorList>
            <person name="Abdel-Mageed W.M."/>
            <person name="Lehri B."/>
            <person name="Jarmusch S.A."/>
            <person name="Miranda K."/>
            <person name="Goodfellow M."/>
            <person name="Jaspars M."/>
            <person name="Karlyshev A.V."/>
        </authorList>
    </citation>
    <scope>NUCLEOTIDE SEQUENCE [LARGE SCALE GENOMIC DNA]</scope>
    <source>
        <strain evidence="5 6">SST1</strain>
    </source>
</reference>
<keyword evidence="1" id="KW-0813">Transport</keyword>
<dbReference type="GO" id="GO:0005886">
    <property type="term" value="C:plasma membrane"/>
    <property type="evidence" value="ECO:0007669"/>
    <property type="project" value="TreeGrafter"/>
</dbReference>
<keyword evidence="3 5" id="KW-0067">ATP-binding</keyword>
<sequence>MPRTALTRTALHDAPVTTAPVPTALRMENVVLTFPDGHGTVTAVDDVSLSIGRGRSLAVTGPSGSGKSSLLAVAATLARPDSGHVWLETGDGAVDLAAVDARRGAELRRREIGIVFQQANLIESLTAREQLEAMVWLGSRPSRARRLHARERADELLGVVGLGDAADRSVGALSGGQRQRVAVARALMSGPSLLLADEPTSALDSASGRVVMDLLLGTARELDVALMLVTHDATMAARCDAQVHLVDGAVTTAAPGSSFS</sequence>
<dbReference type="GO" id="GO:0022857">
    <property type="term" value="F:transmembrane transporter activity"/>
    <property type="evidence" value="ECO:0007669"/>
    <property type="project" value="TreeGrafter"/>
</dbReference>
<feature type="domain" description="ABC transporter" evidence="4">
    <location>
        <begin position="25"/>
        <end position="260"/>
    </location>
</feature>
<dbReference type="Gene3D" id="3.40.50.300">
    <property type="entry name" value="P-loop containing nucleotide triphosphate hydrolases"/>
    <property type="match status" value="1"/>
</dbReference>
<dbReference type="Proteomes" id="UP000252187">
    <property type="component" value="Unassembled WGS sequence"/>
</dbReference>
<dbReference type="CDD" id="cd03255">
    <property type="entry name" value="ABC_MJ0796_LolCDE_FtsE"/>
    <property type="match status" value="1"/>
</dbReference>
<dbReference type="InterPro" id="IPR003439">
    <property type="entry name" value="ABC_transporter-like_ATP-bd"/>
</dbReference>
<dbReference type="PANTHER" id="PTHR24220:SF685">
    <property type="entry name" value="ABC TRANSPORTER RELATED"/>
    <property type="match status" value="1"/>
</dbReference>
<evidence type="ECO:0000313" key="6">
    <source>
        <dbReference type="Proteomes" id="UP000252187"/>
    </source>
</evidence>
<gene>
    <name evidence="5" type="ORF">DQ226_04520</name>
</gene>
<dbReference type="EMBL" id="QNTT01000008">
    <property type="protein sequence ID" value="RBA38587.1"/>
    <property type="molecule type" value="Genomic_DNA"/>
</dbReference>
<protein>
    <submittedName>
        <fullName evidence="5">ABC transporter ATP-binding protein</fullName>
    </submittedName>
</protein>
<evidence type="ECO:0000256" key="3">
    <source>
        <dbReference type="ARBA" id="ARBA00022840"/>
    </source>
</evidence>
<evidence type="ECO:0000313" key="5">
    <source>
        <dbReference type="EMBL" id="RBA38587.1"/>
    </source>
</evidence>
<evidence type="ECO:0000256" key="2">
    <source>
        <dbReference type="ARBA" id="ARBA00022741"/>
    </source>
</evidence>
<evidence type="ECO:0000259" key="4">
    <source>
        <dbReference type="PROSITE" id="PS50893"/>
    </source>
</evidence>
<dbReference type="SUPFAM" id="SSF52540">
    <property type="entry name" value="P-loop containing nucleoside triphosphate hydrolases"/>
    <property type="match status" value="1"/>
</dbReference>
<dbReference type="InterPro" id="IPR003593">
    <property type="entry name" value="AAA+_ATPase"/>
</dbReference>
<dbReference type="AlphaFoldDB" id="A0A365PC76"/>
<accession>A0A365PC76</accession>
<dbReference type="PROSITE" id="PS50893">
    <property type="entry name" value="ABC_TRANSPORTER_2"/>
    <property type="match status" value="1"/>
</dbReference>
<dbReference type="InterPro" id="IPR017871">
    <property type="entry name" value="ABC_transporter-like_CS"/>
</dbReference>
<dbReference type="Pfam" id="PF00005">
    <property type="entry name" value="ABC_tran"/>
    <property type="match status" value="1"/>
</dbReference>
<organism evidence="5 6">
    <name type="scientific">Dietzia maris</name>
    <dbReference type="NCBI Taxonomy" id="37915"/>
    <lineage>
        <taxon>Bacteria</taxon>
        <taxon>Bacillati</taxon>
        <taxon>Actinomycetota</taxon>
        <taxon>Actinomycetes</taxon>
        <taxon>Mycobacteriales</taxon>
        <taxon>Dietziaceae</taxon>
        <taxon>Dietzia</taxon>
    </lineage>
</organism>
<dbReference type="GO" id="GO:0005524">
    <property type="term" value="F:ATP binding"/>
    <property type="evidence" value="ECO:0007669"/>
    <property type="project" value="UniProtKB-KW"/>
</dbReference>
<dbReference type="InterPro" id="IPR015854">
    <property type="entry name" value="ABC_transpr_LolD-like"/>
</dbReference>
<dbReference type="PANTHER" id="PTHR24220">
    <property type="entry name" value="IMPORT ATP-BINDING PROTEIN"/>
    <property type="match status" value="1"/>
</dbReference>
<keyword evidence="2" id="KW-0547">Nucleotide-binding</keyword>
<proteinExistence type="predicted"/>
<dbReference type="InterPro" id="IPR017911">
    <property type="entry name" value="MacB-like_ATP-bd"/>
</dbReference>
<evidence type="ECO:0000256" key="1">
    <source>
        <dbReference type="ARBA" id="ARBA00022448"/>
    </source>
</evidence>
<dbReference type="SMART" id="SM00382">
    <property type="entry name" value="AAA"/>
    <property type="match status" value="1"/>
</dbReference>